<name>A0A132A7R9_SARSC</name>
<proteinExistence type="predicted"/>
<protein>
    <submittedName>
        <fullName evidence="1">Uncharacterized protein</fullName>
    </submittedName>
</protein>
<evidence type="ECO:0000313" key="1">
    <source>
        <dbReference type="EMBL" id="KPM07018.1"/>
    </source>
</evidence>
<comment type="caution">
    <text evidence="1">The sequence shown here is derived from an EMBL/GenBank/DDBJ whole genome shotgun (WGS) entry which is preliminary data.</text>
</comment>
<evidence type="ECO:0000313" key="2">
    <source>
        <dbReference type="Proteomes" id="UP000616769"/>
    </source>
</evidence>
<dbReference type="AlphaFoldDB" id="A0A132A7R9"/>
<dbReference type="EMBL" id="JXLN01011241">
    <property type="protein sequence ID" value="KPM07018.1"/>
    <property type="molecule type" value="Genomic_DNA"/>
</dbReference>
<reference evidence="1 2" key="1">
    <citation type="journal article" date="2015" name="Parasit. Vectors">
        <title>Draft genome of the scabies mite.</title>
        <authorList>
            <person name="Rider S.D.Jr."/>
            <person name="Morgan M.S."/>
            <person name="Arlian L.G."/>
        </authorList>
    </citation>
    <scope>NUCLEOTIDE SEQUENCE [LARGE SCALE GENOMIC DNA]</scope>
    <source>
        <strain evidence="1">Arlian Lab</strain>
    </source>
</reference>
<dbReference type="Proteomes" id="UP000616769">
    <property type="component" value="Unassembled WGS sequence"/>
</dbReference>
<organism evidence="1 2">
    <name type="scientific">Sarcoptes scabiei</name>
    <name type="common">Itch mite</name>
    <name type="synonym">Acarus scabiei</name>
    <dbReference type="NCBI Taxonomy" id="52283"/>
    <lineage>
        <taxon>Eukaryota</taxon>
        <taxon>Metazoa</taxon>
        <taxon>Ecdysozoa</taxon>
        <taxon>Arthropoda</taxon>
        <taxon>Chelicerata</taxon>
        <taxon>Arachnida</taxon>
        <taxon>Acari</taxon>
        <taxon>Acariformes</taxon>
        <taxon>Sarcoptiformes</taxon>
        <taxon>Astigmata</taxon>
        <taxon>Psoroptidia</taxon>
        <taxon>Sarcoptoidea</taxon>
        <taxon>Sarcoptidae</taxon>
        <taxon>Sarcoptinae</taxon>
        <taxon>Sarcoptes</taxon>
    </lineage>
</organism>
<gene>
    <name evidence="1" type="ORF">QR98_0055000</name>
</gene>
<dbReference type="VEuPathDB" id="VectorBase:SSCA001784"/>
<accession>A0A132A7R9</accession>
<sequence length="63" mass="7360">MLSLCSGKFFTINSMMTVVEEIHQFQIDFVKHQSTRRNCFTLSTFLSNEIYSIENLIDNLRAP</sequence>